<reference evidence="1 2" key="1">
    <citation type="submission" date="2020-05" db="EMBL/GenBank/DDBJ databases">
        <title>Strain PA2F3 complete genome.</title>
        <authorList>
            <person name="Kim Y.-S."/>
            <person name="Kim S.-J."/>
            <person name="Jung H.-k."/>
            <person name="Kim S.-E."/>
            <person name="Kim K.-H."/>
        </authorList>
    </citation>
    <scope>NUCLEOTIDE SEQUENCE [LARGE SCALE GENOMIC DNA]</scope>
    <source>
        <strain evidence="1 2">PA2F3</strain>
    </source>
</reference>
<dbReference type="GO" id="GO:0004553">
    <property type="term" value="F:hydrolase activity, hydrolyzing O-glycosyl compounds"/>
    <property type="evidence" value="ECO:0007669"/>
    <property type="project" value="TreeGrafter"/>
</dbReference>
<dbReference type="Gene3D" id="1.50.10.10">
    <property type="match status" value="1"/>
</dbReference>
<accession>A0A7D4UIZ4</accession>
<dbReference type="InterPro" id="IPR008928">
    <property type="entry name" value="6-hairpin_glycosidase_sf"/>
</dbReference>
<dbReference type="AlphaFoldDB" id="A0A7D4UIZ4"/>
<dbReference type="PANTHER" id="PTHR11051">
    <property type="entry name" value="GLYCOSYL HYDROLASE-RELATED"/>
    <property type="match status" value="1"/>
</dbReference>
<dbReference type="EMBL" id="CP054038">
    <property type="protein sequence ID" value="QKJ20508.1"/>
    <property type="molecule type" value="Genomic_DNA"/>
</dbReference>
<dbReference type="PANTHER" id="PTHR11051:SF8">
    <property type="entry name" value="PROTEIN-GLUCOSYLGALACTOSYLHYDROXYLYSINE GLUCOSIDASE"/>
    <property type="match status" value="1"/>
</dbReference>
<dbReference type="InterPro" id="IPR012341">
    <property type="entry name" value="6hp_glycosidase-like_sf"/>
</dbReference>
<protein>
    <recommendedName>
        <fullName evidence="3">Glycoside hydrolase family 65</fullName>
    </recommendedName>
</protein>
<gene>
    <name evidence="1" type="ORF">HQM25_14860</name>
</gene>
<name>A0A7D4UIZ4_9MICO</name>
<dbReference type="RefSeq" id="WP_172990933.1">
    <property type="nucleotide sequence ID" value="NZ_CP054038.1"/>
</dbReference>
<evidence type="ECO:0000313" key="1">
    <source>
        <dbReference type="EMBL" id="QKJ20508.1"/>
    </source>
</evidence>
<evidence type="ECO:0008006" key="3">
    <source>
        <dbReference type="Google" id="ProtNLM"/>
    </source>
</evidence>
<dbReference type="GO" id="GO:0005975">
    <property type="term" value="P:carbohydrate metabolic process"/>
    <property type="evidence" value="ECO:0007669"/>
    <property type="project" value="InterPro"/>
</dbReference>
<evidence type="ECO:0000313" key="2">
    <source>
        <dbReference type="Proteomes" id="UP000502498"/>
    </source>
</evidence>
<organism evidence="1 2">
    <name type="scientific">Microbacterium hominis</name>
    <dbReference type="NCBI Taxonomy" id="162426"/>
    <lineage>
        <taxon>Bacteria</taxon>
        <taxon>Bacillati</taxon>
        <taxon>Actinomycetota</taxon>
        <taxon>Actinomycetes</taxon>
        <taxon>Micrococcales</taxon>
        <taxon>Microbacteriaceae</taxon>
        <taxon>Microbacterium</taxon>
    </lineage>
</organism>
<sequence length="806" mass="87834">MTTEQARLTGDGVSIDRAAVVGRHKVILHGADPENVVSVGNGDFAFNADLTGMQSFSAFHDPVAGHREGRTVVNTTTMSSWGWHSMPNPEGYVLGDAMTTYETARGPVIYPDKHDMMGAMTGAVTDEFKPGAWLNANPQRIDLGRIGVELRSHAGSDCETDPRVLGEPHQELDLWTGVLTSEFTYAGERVQVETVSAADGAIVAFRIETRLLVSGRARIVVRFPYASDGFFTTDDWSAVDAHRSDLSVEPDGTARIRRTLDTTQYVTDIAVSHGSVVRGDSAHHFVIETSAERIDVVVRFSDNADTEPLPSFDVVRASSAESWAAFWLSGAAIDLSGSTDPRAHELERRVVLSQYLTRVHSAGHLPPAETGLVTNSWQGKFHLEMHLWHGAHFASWGRPDLLERSLAWYPTILDQARATAARQNYPGARWPKQTGPEGEESPSDIGSLLAWQQPHILHMLESVWNASSDVDRRRLLNDYAEVVFETAAFMAAFTEERAGVFHLGPPIMPAQEFYDPRATTDPTFELAYWWFGLEIAQRWRERAGLARNDHWARVQDGLDAPYVDGGRYAAVASREPLRRDDHPSLLMAYGVVPATPLIDPEIMRATLADIWGSWDWPTAWGWDFPVMAMTAARLDEPALAIDALLRSEDKNRYTAVGHNPQMGSMLPLYLPGNGGLLLAVALLAEAGCFDTPGWNATLEGFAPSHEGGAFDARRFRVEPPRELVAPQPARPLSAQSTIGEWLDHPVGGSVLEGLLSRMGATSSSLAPLRGAPLTQLVAMSNGALPESAIDGLVAAANADAGAGVGH</sequence>
<dbReference type="SUPFAM" id="SSF48208">
    <property type="entry name" value="Six-hairpin glycosidases"/>
    <property type="match status" value="1"/>
</dbReference>
<proteinExistence type="predicted"/>
<dbReference type="Proteomes" id="UP000502498">
    <property type="component" value="Chromosome"/>
</dbReference>